<dbReference type="Gene3D" id="3.30.2320.60">
    <property type="entry name" value="FhaA, phosphopeptide-binding domain (DUF3662)"/>
    <property type="match status" value="1"/>
</dbReference>
<dbReference type="InterPro" id="IPR042287">
    <property type="entry name" value="FhaA_N_sf"/>
</dbReference>
<dbReference type="RefSeq" id="WP_165236559.1">
    <property type="nucleotide sequence ID" value="NZ_JAAKZV010000042.1"/>
</dbReference>
<evidence type="ECO:0000259" key="1">
    <source>
        <dbReference type="Pfam" id="PF12401"/>
    </source>
</evidence>
<dbReference type="Pfam" id="PF12401">
    <property type="entry name" value="FhaA_N"/>
    <property type="match status" value="1"/>
</dbReference>
<dbReference type="AlphaFoldDB" id="A0A6G4TY67"/>
<feature type="domain" description="FhaA N-terminal" evidence="1">
    <location>
        <begin position="7"/>
        <end position="117"/>
    </location>
</feature>
<comment type="caution">
    <text evidence="2">The sequence shown here is derived from an EMBL/GenBank/DDBJ whole genome shotgun (WGS) entry which is preliminary data.</text>
</comment>
<gene>
    <name evidence="2" type="ORF">G5C51_12725</name>
</gene>
<dbReference type="Proteomes" id="UP000481583">
    <property type="component" value="Unassembled WGS sequence"/>
</dbReference>
<protein>
    <submittedName>
        <fullName evidence="2">DUF3662 domain-containing protein</fullName>
    </submittedName>
</protein>
<dbReference type="EMBL" id="JAAKZV010000042">
    <property type="protein sequence ID" value="NGN64763.1"/>
    <property type="molecule type" value="Genomic_DNA"/>
</dbReference>
<name>A0A6G4TY67_9ACTN</name>
<evidence type="ECO:0000313" key="3">
    <source>
        <dbReference type="Proteomes" id="UP000481583"/>
    </source>
</evidence>
<sequence>MGFVGTIEGTVERWTSHFWTAMTRPDKESVEIVAVLRRECDAHLMIIGPGRTLVPNHFTVELPEDCFHALTQQQAEVERHLALLIRRHAAEQHYSFAGPVTVNLQPTPTPDTRRYRVLSRILPVGLM</sequence>
<proteinExistence type="predicted"/>
<evidence type="ECO:0000313" key="2">
    <source>
        <dbReference type="EMBL" id="NGN64763.1"/>
    </source>
</evidence>
<reference evidence="2 3" key="1">
    <citation type="submission" date="2020-02" db="EMBL/GenBank/DDBJ databases">
        <title>Whole-genome analyses of novel actinobacteria.</title>
        <authorList>
            <person name="Sahin N."/>
        </authorList>
    </citation>
    <scope>NUCLEOTIDE SEQUENCE [LARGE SCALE GENOMIC DNA]</scope>
    <source>
        <strain evidence="2 3">A7024</strain>
    </source>
</reference>
<accession>A0A6G4TY67</accession>
<dbReference type="InterPro" id="IPR022128">
    <property type="entry name" value="FhaA_N"/>
</dbReference>
<organism evidence="2 3">
    <name type="scientific">Streptomyces coryli</name>
    <dbReference type="NCBI Taxonomy" id="1128680"/>
    <lineage>
        <taxon>Bacteria</taxon>
        <taxon>Bacillati</taxon>
        <taxon>Actinomycetota</taxon>
        <taxon>Actinomycetes</taxon>
        <taxon>Kitasatosporales</taxon>
        <taxon>Streptomycetaceae</taxon>
        <taxon>Streptomyces</taxon>
    </lineage>
</organism>
<keyword evidence="3" id="KW-1185">Reference proteome</keyword>